<keyword evidence="3" id="KW-1185">Reference proteome</keyword>
<sequence length="415" mass="45352">MTAALPNETLFAVFEHLQPDVLTLVIRASSRFQAIAERILYSNISILELLPVSSPVPARTQRCCQSLLAHPHLALLVRSLNVRWQTDPGLHDQYLPFVDPVLDLLNQALRTLVQLEDLDLALGLIGTPIGVQDVLNGCRFPGLRFFAICGLGRGSLPAKYYPAESTVEPFLAMTPSIVHMRLVDHYGPLHLAPHHLPVLSAFRGTPFAAASLIPGRPVRCLSLVGQEHITDMELSRIAQGSVKMCWLDISAVPLTPNVLRDVSHHLTSIETLKFKLALRHTLHHSFTGISILAGLTPVIGAFPALYQLDLSASPVSNSGSGSSLEETALCTTWGRSCPSLRSVVFPSKTEWRLTPERIWPPAADAVAEPDFSPQGAWLGRGTWRAEGTGRRHALRAGRRTAEHALAAARAWQRAS</sequence>
<feature type="domain" description="F-box" evidence="1">
    <location>
        <begin position="1"/>
        <end position="44"/>
    </location>
</feature>
<reference evidence="2 3" key="1">
    <citation type="journal article" date="2012" name="Appl. Environ. Microbiol.">
        <title>Short-read sequencing for genomic analysis of the brown rot fungus Fibroporia radiculosa.</title>
        <authorList>
            <person name="Tang J.D."/>
            <person name="Perkins A.D."/>
            <person name="Sonstegard T.S."/>
            <person name="Schroeder S.G."/>
            <person name="Burgess S.C."/>
            <person name="Diehl S.V."/>
        </authorList>
    </citation>
    <scope>NUCLEOTIDE SEQUENCE [LARGE SCALE GENOMIC DNA]</scope>
    <source>
        <strain evidence="2 3">TFFH 294</strain>
    </source>
</reference>
<dbReference type="HOGENOM" id="CLU_036643_1_0_1"/>
<organism evidence="2 3">
    <name type="scientific">Fibroporia radiculosa</name>
    <dbReference type="NCBI Taxonomy" id="599839"/>
    <lineage>
        <taxon>Eukaryota</taxon>
        <taxon>Fungi</taxon>
        <taxon>Dikarya</taxon>
        <taxon>Basidiomycota</taxon>
        <taxon>Agaricomycotina</taxon>
        <taxon>Agaricomycetes</taxon>
        <taxon>Polyporales</taxon>
        <taxon>Fibroporiaceae</taxon>
        <taxon>Fibroporia</taxon>
    </lineage>
</organism>
<dbReference type="InParanoid" id="J4GB78"/>
<dbReference type="PROSITE" id="PS50181">
    <property type="entry name" value="FBOX"/>
    <property type="match status" value="1"/>
</dbReference>
<dbReference type="OrthoDB" id="3247499at2759"/>
<proteinExistence type="predicted"/>
<evidence type="ECO:0000313" key="3">
    <source>
        <dbReference type="Proteomes" id="UP000006352"/>
    </source>
</evidence>
<name>J4GB78_9APHY</name>
<dbReference type="GeneID" id="24099094"/>
<dbReference type="AlphaFoldDB" id="J4GB78"/>
<evidence type="ECO:0000313" key="2">
    <source>
        <dbReference type="EMBL" id="CCM04183.1"/>
    </source>
</evidence>
<gene>
    <name evidence="2" type="ORF">FIBRA_06345</name>
</gene>
<dbReference type="InterPro" id="IPR001810">
    <property type="entry name" value="F-box_dom"/>
</dbReference>
<dbReference type="Proteomes" id="UP000006352">
    <property type="component" value="Unassembled WGS sequence"/>
</dbReference>
<protein>
    <recommendedName>
        <fullName evidence="1">F-box domain-containing protein</fullName>
    </recommendedName>
</protein>
<dbReference type="STRING" id="599839.J4GB78"/>
<dbReference type="SUPFAM" id="SSF52047">
    <property type="entry name" value="RNI-like"/>
    <property type="match status" value="1"/>
</dbReference>
<accession>J4GB78</accession>
<dbReference type="RefSeq" id="XP_012183466.1">
    <property type="nucleotide sequence ID" value="XM_012328076.1"/>
</dbReference>
<evidence type="ECO:0000259" key="1">
    <source>
        <dbReference type="PROSITE" id="PS50181"/>
    </source>
</evidence>
<dbReference type="EMBL" id="HE797144">
    <property type="protein sequence ID" value="CCM04183.1"/>
    <property type="molecule type" value="Genomic_DNA"/>
</dbReference>